<evidence type="ECO:0000313" key="3">
    <source>
        <dbReference type="EMBL" id="STX10890.1"/>
    </source>
</evidence>
<dbReference type="EMBL" id="UGNP01000001">
    <property type="protein sequence ID" value="STX10890.1"/>
    <property type="molecule type" value="Genomic_DNA"/>
</dbReference>
<feature type="chain" id="PRO_5038946115" description="YtxH domain-containing protein" evidence="2">
    <location>
        <begin position="20"/>
        <end position="113"/>
    </location>
</feature>
<reference evidence="3 5" key="1">
    <citation type="submission" date="2018-06" db="EMBL/GenBank/DDBJ databases">
        <authorList>
            <consortium name="Pathogen Informatics"/>
            <person name="Doyle S."/>
        </authorList>
    </citation>
    <scope>NUCLEOTIDE SEQUENCE [LARGE SCALE GENOMIC DNA]</scope>
    <source>
        <strain evidence="3 5">NCTC10597</strain>
    </source>
</reference>
<keyword evidence="6" id="KW-1185">Reference proteome</keyword>
<evidence type="ECO:0000313" key="4">
    <source>
        <dbReference type="EMBL" id="TDR42191.1"/>
    </source>
</evidence>
<sequence length="113" mass="12616">MGKKSTSLLLAGLAAGAYAYFKKPENRDKAVEAFNSTKVKVNDFIETQKQNLQDRSNTDSSNSDTTVTGDVNEDYHLDEKDMVSEGALTSVQYYNEEAQERLDAKRNLQQGDN</sequence>
<organism evidence="3 5">
    <name type="scientific">Kurthia zopfii</name>
    <dbReference type="NCBI Taxonomy" id="1650"/>
    <lineage>
        <taxon>Bacteria</taxon>
        <taxon>Bacillati</taxon>
        <taxon>Bacillota</taxon>
        <taxon>Bacilli</taxon>
        <taxon>Bacillales</taxon>
        <taxon>Caryophanaceae</taxon>
        <taxon>Kurthia</taxon>
    </lineage>
</organism>
<keyword evidence="2" id="KW-0732">Signal</keyword>
<gene>
    <name evidence="4" type="ORF">DFR61_10481</name>
    <name evidence="3" type="ORF">NCTC10597_02682</name>
</gene>
<feature type="region of interest" description="Disordered" evidence="1">
    <location>
        <begin position="48"/>
        <end position="78"/>
    </location>
</feature>
<comment type="caution">
    <text evidence="3">The sequence shown here is derived from an EMBL/GenBank/DDBJ whole genome shotgun (WGS) entry which is preliminary data.</text>
</comment>
<evidence type="ECO:0000313" key="5">
    <source>
        <dbReference type="Proteomes" id="UP000254330"/>
    </source>
</evidence>
<accession>A0A2U3AFJ8</accession>
<dbReference type="OrthoDB" id="2390014at2"/>
<name>A0A2U3AFJ8_9BACL</name>
<dbReference type="Proteomes" id="UP000294641">
    <property type="component" value="Unassembled WGS sequence"/>
</dbReference>
<evidence type="ECO:0000256" key="1">
    <source>
        <dbReference type="SAM" id="MobiDB-lite"/>
    </source>
</evidence>
<evidence type="ECO:0008006" key="7">
    <source>
        <dbReference type="Google" id="ProtNLM"/>
    </source>
</evidence>
<dbReference type="RefSeq" id="WP_109348844.1">
    <property type="nucleotide sequence ID" value="NZ_BJUE01000002.1"/>
</dbReference>
<dbReference type="Proteomes" id="UP000254330">
    <property type="component" value="Unassembled WGS sequence"/>
</dbReference>
<feature type="compositionally biased region" description="Low complexity" evidence="1">
    <location>
        <begin position="54"/>
        <end position="70"/>
    </location>
</feature>
<dbReference type="EMBL" id="SNZG01000004">
    <property type="protein sequence ID" value="TDR42191.1"/>
    <property type="molecule type" value="Genomic_DNA"/>
</dbReference>
<proteinExistence type="predicted"/>
<reference evidence="4 6" key="2">
    <citation type="submission" date="2019-03" db="EMBL/GenBank/DDBJ databases">
        <title>Genomic Encyclopedia of Type Strains, Phase IV (KMG-IV): sequencing the most valuable type-strain genomes for metagenomic binning, comparative biology and taxonomic classification.</title>
        <authorList>
            <person name="Goeker M."/>
        </authorList>
    </citation>
    <scope>NUCLEOTIDE SEQUENCE [LARGE SCALE GENOMIC DNA]</scope>
    <source>
        <strain evidence="4 6">DSM 20580</strain>
    </source>
</reference>
<dbReference type="AlphaFoldDB" id="A0A2U3AFJ8"/>
<protein>
    <recommendedName>
        <fullName evidence="7">YtxH domain-containing protein</fullName>
    </recommendedName>
</protein>
<evidence type="ECO:0000313" key="6">
    <source>
        <dbReference type="Proteomes" id="UP000294641"/>
    </source>
</evidence>
<feature type="signal peptide" evidence="2">
    <location>
        <begin position="1"/>
        <end position="19"/>
    </location>
</feature>
<evidence type="ECO:0000256" key="2">
    <source>
        <dbReference type="SAM" id="SignalP"/>
    </source>
</evidence>